<evidence type="ECO:0000256" key="9">
    <source>
        <dbReference type="ARBA" id="ARBA00022962"/>
    </source>
</evidence>
<feature type="initiator methionine" description="Removed" evidence="10">
    <location>
        <position position="1"/>
    </location>
</feature>
<evidence type="ECO:0000256" key="7">
    <source>
        <dbReference type="ARBA" id="ARBA00022679"/>
    </source>
</evidence>
<gene>
    <name evidence="10 13" type="primary">glmS</name>
    <name evidence="13" type="ORF">HYG86_07995</name>
</gene>
<dbReference type="InterPro" id="IPR035466">
    <property type="entry name" value="GlmS/AgaS_SIS"/>
</dbReference>
<dbReference type="EC" id="2.6.1.16" evidence="3 10"/>
<sequence length="604" mass="66391">MCGIVGYIGPKKAAPILFDGLEKLEYRGYDSAGIAVLENNELVVEKKQGRLKGLEDVVGDKFSANIGIGHTRWATHGKPSDVNSHPHQDSTGNIAVVHNGIIENYLKLKEMLIEKGHDFKSETDTEVVPHLIEQYYKGDLLEAVKAAVKELHGAYALVVTHKESPDTLICVRKDSPLVIGLGEGENFIASDIPAIIQYTRKTIILDDNEIAVITKDKVEIMDKEGNIIDKNIMNVDWDAVAAEKDGYPHFMLKEIHEQPTALRNTLKDRIIGDTVDLDNMNITADYLKDIKNISIVACGTAYNAGLVGKELIEGLLRIPVEVSVASEFRYRNPLVDDKTLVIVVSQSGETADTLAALRESKRRGSKVLAITNVKGSSVAREADFIFQTIAGPEIAVASTKAYSTMLLGFYLITLYFGQLLGKEMPKELYSGLKELPILADKIIIETEKQIESLIKPFEGWGDSFFIGRGLDWHVAEEGSLKLKEISYIHAEAYAAGELKHGTLALIEKDIPVIALATQKDVYEKTVSNIKEVKAREGYVIALAQEGDTEIGKSVDQVLAIPKVPSLLTPILTVLPLQIISYYVATSRGCDVDKPRNLAKSVTVE</sequence>
<dbReference type="FunFam" id="3.60.20.10:FF:000006">
    <property type="entry name" value="Glutamine--fructose-6-phosphate aminotransferase [isomerizing]"/>
    <property type="match status" value="1"/>
</dbReference>
<dbReference type="InterPro" id="IPR047084">
    <property type="entry name" value="GFAT_N"/>
</dbReference>
<dbReference type="InterPro" id="IPR046348">
    <property type="entry name" value="SIS_dom_sf"/>
</dbReference>
<dbReference type="Gene3D" id="3.60.20.10">
    <property type="entry name" value="Glutamine Phosphoribosylpyrophosphate, subunit 1, domain 1"/>
    <property type="match status" value="1"/>
</dbReference>
<dbReference type="PANTHER" id="PTHR10937">
    <property type="entry name" value="GLUCOSAMINE--FRUCTOSE-6-PHOSPHATE AMINOTRANSFERASE, ISOMERIZING"/>
    <property type="match status" value="1"/>
</dbReference>
<dbReference type="NCBIfam" id="TIGR01135">
    <property type="entry name" value="glmS"/>
    <property type="match status" value="1"/>
</dbReference>
<dbReference type="SUPFAM" id="SSF53697">
    <property type="entry name" value="SIS domain"/>
    <property type="match status" value="1"/>
</dbReference>
<dbReference type="Gene3D" id="3.40.50.10490">
    <property type="entry name" value="Glucose-6-phosphate isomerase like protein, domain 1"/>
    <property type="match status" value="2"/>
</dbReference>
<evidence type="ECO:0000313" key="13">
    <source>
        <dbReference type="EMBL" id="QNO14732.1"/>
    </source>
</evidence>
<evidence type="ECO:0000259" key="11">
    <source>
        <dbReference type="PROSITE" id="PS51278"/>
    </source>
</evidence>
<dbReference type="InterPro" id="IPR017932">
    <property type="entry name" value="GATase_2_dom"/>
</dbReference>
<protein>
    <recommendedName>
        <fullName evidence="4 10">Glutamine--fructose-6-phosphate aminotransferase [isomerizing]</fullName>
        <ecNumber evidence="3 10">2.6.1.16</ecNumber>
    </recommendedName>
    <alternativeName>
        <fullName evidence="10">D-fructose-6-phosphate amidotransferase</fullName>
    </alternativeName>
    <alternativeName>
        <fullName evidence="10">GFAT</fullName>
    </alternativeName>
    <alternativeName>
        <fullName evidence="10">Glucosamine-6-phosphate synthase</fullName>
    </alternativeName>
    <alternativeName>
        <fullName evidence="10">Hexosephosphate aminotransferase</fullName>
    </alternativeName>
    <alternativeName>
        <fullName evidence="10">L-glutamine--D-fructose-6-phosphate amidotransferase</fullName>
    </alternativeName>
</protein>
<dbReference type="GO" id="GO:0005975">
    <property type="term" value="P:carbohydrate metabolic process"/>
    <property type="evidence" value="ECO:0007669"/>
    <property type="project" value="UniProtKB-UniRule"/>
</dbReference>
<keyword evidence="5 10" id="KW-0963">Cytoplasm</keyword>
<evidence type="ECO:0000256" key="10">
    <source>
        <dbReference type="HAMAP-Rule" id="MF_00164"/>
    </source>
</evidence>
<evidence type="ECO:0000256" key="6">
    <source>
        <dbReference type="ARBA" id="ARBA00022576"/>
    </source>
</evidence>
<dbReference type="NCBIfam" id="NF001484">
    <property type="entry name" value="PRK00331.1"/>
    <property type="match status" value="1"/>
</dbReference>
<feature type="active site" description="For Fru-6P isomerization activity" evidence="10">
    <location>
        <position position="599"/>
    </location>
</feature>
<keyword evidence="14" id="KW-1185">Reference proteome</keyword>
<comment type="subcellular location">
    <subcellularLocation>
        <location evidence="2 10">Cytoplasm</location>
    </subcellularLocation>
</comment>
<evidence type="ECO:0000313" key="14">
    <source>
        <dbReference type="Proteomes" id="UP000516160"/>
    </source>
</evidence>
<dbReference type="InterPro" id="IPR001347">
    <property type="entry name" value="SIS_dom"/>
</dbReference>
<evidence type="ECO:0000256" key="2">
    <source>
        <dbReference type="ARBA" id="ARBA00004496"/>
    </source>
</evidence>
<dbReference type="CDD" id="cd05008">
    <property type="entry name" value="SIS_GlmS_GlmD_1"/>
    <property type="match status" value="1"/>
</dbReference>
<accession>A0A7G9W7S0</accession>
<dbReference type="FunFam" id="3.40.50.10490:FF:000001">
    <property type="entry name" value="Glutamine--fructose-6-phosphate aminotransferase [isomerizing]"/>
    <property type="match status" value="1"/>
</dbReference>
<dbReference type="Pfam" id="PF13522">
    <property type="entry name" value="GATase_6"/>
    <property type="match status" value="1"/>
</dbReference>
<dbReference type="GO" id="GO:0006047">
    <property type="term" value="P:UDP-N-acetylglucosamine metabolic process"/>
    <property type="evidence" value="ECO:0007669"/>
    <property type="project" value="TreeGrafter"/>
</dbReference>
<feature type="active site" description="Nucleophile; for GATase activity" evidence="10">
    <location>
        <position position="2"/>
    </location>
</feature>
<dbReference type="GO" id="GO:0097367">
    <property type="term" value="F:carbohydrate derivative binding"/>
    <property type="evidence" value="ECO:0007669"/>
    <property type="project" value="InterPro"/>
</dbReference>
<dbReference type="EMBL" id="CP058559">
    <property type="protein sequence ID" value="QNO14732.1"/>
    <property type="molecule type" value="Genomic_DNA"/>
</dbReference>
<keyword evidence="8" id="KW-0677">Repeat</keyword>
<feature type="domain" description="Glutamine amidotransferase type-2" evidence="11">
    <location>
        <begin position="2"/>
        <end position="216"/>
    </location>
</feature>
<dbReference type="InterPro" id="IPR029055">
    <property type="entry name" value="Ntn_hydrolases_N"/>
</dbReference>
<reference evidence="13 14" key="1">
    <citation type="submission" date="2020-07" db="EMBL/GenBank/DDBJ databases">
        <title>Alkalicella. sp. LB2 genome.</title>
        <authorList>
            <person name="Postec A."/>
            <person name="Quemeneur M."/>
        </authorList>
    </citation>
    <scope>NUCLEOTIDE SEQUENCE [LARGE SCALE GENOMIC DNA]</scope>
    <source>
        <strain evidence="13 14">LB2</strain>
    </source>
</reference>
<dbReference type="InterPro" id="IPR005855">
    <property type="entry name" value="GFAT"/>
</dbReference>
<dbReference type="GO" id="GO:0004360">
    <property type="term" value="F:glutamine-fructose-6-phosphate transaminase (isomerizing) activity"/>
    <property type="evidence" value="ECO:0007669"/>
    <property type="project" value="UniProtKB-UniRule"/>
</dbReference>
<dbReference type="Pfam" id="PF01380">
    <property type="entry name" value="SIS"/>
    <property type="match status" value="2"/>
</dbReference>
<evidence type="ECO:0000256" key="5">
    <source>
        <dbReference type="ARBA" id="ARBA00022490"/>
    </source>
</evidence>
<evidence type="ECO:0000256" key="8">
    <source>
        <dbReference type="ARBA" id="ARBA00022737"/>
    </source>
</evidence>
<feature type="domain" description="SIS" evidence="12">
    <location>
        <begin position="283"/>
        <end position="422"/>
    </location>
</feature>
<dbReference type="Proteomes" id="UP000516160">
    <property type="component" value="Chromosome"/>
</dbReference>
<keyword evidence="7 10" id="KW-0808">Transferase</keyword>
<proteinExistence type="inferred from homology"/>
<dbReference type="InterPro" id="IPR035490">
    <property type="entry name" value="GlmS/FrlB_SIS"/>
</dbReference>
<dbReference type="PROSITE" id="PS51464">
    <property type="entry name" value="SIS"/>
    <property type="match status" value="2"/>
</dbReference>
<evidence type="ECO:0000256" key="1">
    <source>
        <dbReference type="ARBA" id="ARBA00001031"/>
    </source>
</evidence>
<dbReference type="GO" id="GO:0006487">
    <property type="term" value="P:protein N-linked glycosylation"/>
    <property type="evidence" value="ECO:0007669"/>
    <property type="project" value="TreeGrafter"/>
</dbReference>
<comment type="subunit">
    <text evidence="10">Homodimer.</text>
</comment>
<dbReference type="RefSeq" id="WP_213168668.1">
    <property type="nucleotide sequence ID" value="NZ_CP058559.1"/>
</dbReference>
<evidence type="ECO:0000259" key="12">
    <source>
        <dbReference type="PROSITE" id="PS51464"/>
    </source>
</evidence>
<dbReference type="AlphaFoldDB" id="A0A7G9W7S0"/>
<name>A0A7G9W7S0_ALKCA</name>
<dbReference type="SUPFAM" id="SSF56235">
    <property type="entry name" value="N-terminal nucleophile aminohydrolases (Ntn hydrolases)"/>
    <property type="match status" value="1"/>
</dbReference>
<dbReference type="PROSITE" id="PS51278">
    <property type="entry name" value="GATASE_TYPE_2"/>
    <property type="match status" value="1"/>
</dbReference>
<dbReference type="CDD" id="cd05009">
    <property type="entry name" value="SIS_GlmS_GlmD_2"/>
    <property type="match status" value="1"/>
</dbReference>
<keyword evidence="9" id="KW-0315">Glutamine amidotransferase</keyword>
<evidence type="ECO:0000256" key="3">
    <source>
        <dbReference type="ARBA" id="ARBA00012916"/>
    </source>
</evidence>
<comment type="function">
    <text evidence="10">Catalyzes the first step in hexosamine metabolism, converting fructose-6P into glucosamine-6P using glutamine as a nitrogen source.</text>
</comment>
<comment type="catalytic activity">
    <reaction evidence="1 10">
        <text>D-fructose 6-phosphate + L-glutamine = D-glucosamine 6-phosphate + L-glutamate</text>
        <dbReference type="Rhea" id="RHEA:13237"/>
        <dbReference type="ChEBI" id="CHEBI:29985"/>
        <dbReference type="ChEBI" id="CHEBI:58359"/>
        <dbReference type="ChEBI" id="CHEBI:58725"/>
        <dbReference type="ChEBI" id="CHEBI:61527"/>
        <dbReference type="EC" id="2.6.1.16"/>
    </reaction>
</comment>
<dbReference type="KEGG" id="acae:HYG86_07995"/>
<feature type="domain" description="SIS" evidence="12">
    <location>
        <begin position="453"/>
        <end position="594"/>
    </location>
</feature>
<dbReference type="HAMAP" id="MF_00164">
    <property type="entry name" value="GlmS"/>
    <property type="match status" value="1"/>
</dbReference>
<dbReference type="GO" id="GO:0005829">
    <property type="term" value="C:cytosol"/>
    <property type="evidence" value="ECO:0007669"/>
    <property type="project" value="TreeGrafter"/>
</dbReference>
<keyword evidence="6 10" id="KW-0032">Aminotransferase</keyword>
<dbReference type="PANTHER" id="PTHR10937:SF0">
    <property type="entry name" value="GLUTAMINE--FRUCTOSE-6-PHOSPHATE TRANSAMINASE (ISOMERIZING)"/>
    <property type="match status" value="1"/>
</dbReference>
<evidence type="ECO:0000256" key="4">
    <source>
        <dbReference type="ARBA" id="ARBA00016090"/>
    </source>
</evidence>
<organism evidence="13 14">
    <name type="scientific">Alkalicella caledoniensis</name>
    <dbReference type="NCBI Taxonomy" id="2731377"/>
    <lineage>
        <taxon>Bacteria</taxon>
        <taxon>Bacillati</taxon>
        <taxon>Bacillota</taxon>
        <taxon>Clostridia</taxon>
        <taxon>Eubacteriales</taxon>
        <taxon>Proteinivoracaceae</taxon>
        <taxon>Alkalicella</taxon>
    </lineage>
</organism>
<dbReference type="CDD" id="cd00714">
    <property type="entry name" value="GFAT"/>
    <property type="match status" value="1"/>
</dbReference>
<dbReference type="GO" id="GO:0006002">
    <property type="term" value="P:fructose 6-phosphate metabolic process"/>
    <property type="evidence" value="ECO:0007669"/>
    <property type="project" value="TreeGrafter"/>
</dbReference>